<dbReference type="PRINTS" id="PR01453">
    <property type="entry name" value="EPMEMFAMILY"/>
</dbReference>
<dbReference type="InterPro" id="IPR050579">
    <property type="entry name" value="PMP-22/EMP/MP20-like"/>
</dbReference>
<dbReference type="FunFam" id="1.20.140.150:FF:000026">
    <property type="entry name" value="Epithelial membrane protein 1"/>
    <property type="match status" value="1"/>
</dbReference>
<dbReference type="InParanoid" id="A0A672YI68"/>
<comment type="similarity">
    <text evidence="2 8">Belongs to the PMP-22/EMP/MP20 family.</text>
</comment>
<gene>
    <name evidence="9" type="primary">LOC115423612</name>
</gene>
<organism evidence="9 10">
    <name type="scientific">Sphaeramia orbicularis</name>
    <name type="common">orbiculate cardinalfish</name>
    <dbReference type="NCBI Taxonomy" id="375764"/>
    <lineage>
        <taxon>Eukaryota</taxon>
        <taxon>Metazoa</taxon>
        <taxon>Chordata</taxon>
        <taxon>Craniata</taxon>
        <taxon>Vertebrata</taxon>
        <taxon>Euteleostomi</taxon>
        <taxon>Actinopterygii</taxon>
        <taxon>Neopterygii</taxon>
        <taxon>Teleostei</taxon>
        <taxon>Neoteleostei</taxon>
        <taxon>Acanthomorphata</taxon>
        <taxon>Gobiaria</taxon>
        <taxon>Kurtiformes</taxon>
        <taxon>Apogonoidei</taxon>
        <taxon>Apogonidae</taxon>
        <taxon>Apogoninae</taxon>
        <taxon>Sphaeramia</taxon>
    </lineage>
</organism>
<evidence type="ECO:0000313" key="10">
    <source>
        <dbReference type="Proteomes" id="UP000472271"/>
    </source>
</evidence>
<protein>
    <recommendedName>
        <fullName evidence="3">Epithelial membrane protein 1</fullName>
    </recommendedName>
</protein>
<feature type="transmembrane region" description="Helical" evidence="8">
    <location>
        <begin position="7"/>
        <end position="29"/>
    </location>
</feature>
<evidence type="ECO:0000256" key="1">
    <source>
        <dbReference type="ARBA" id="ARBA00004141"/>
    </source>
</evidence>
<reference evidence="9" key="1">
    <citation type="submission" date="2019-06" db="EMBL/GenBank/DDBJ databases">
        <authorList>
            <consortium name="Wellcome Sanger Institute Data Sharing"/>
        </authorList>
    </citation>
    <scope>NUCLEOTIDE SEQUENCE [LARGE SCALE GENOMIC DNA]</scope>
</reference>
<evidence type="ECO:0000256" key="4">
    <source>
        <dbReference type="ARBA" id="ARBA00022692"/>
    </source>
</evidence>
<evidence type="ECO:0000256" key="3">
    <source>
        <dbReference type="ARBA" id="ARBA00013553"/>
    </source>
</evidence>
<evidence type="ECO:0000256" key="8">
    <source>
        <dbReference type="RuleBase" id="RU363088"/>
    </source>
</evidence>
<evidence type="ECO:0000256" key="5">
    <source>
        <dbReference type="ARBA" id="ARBA00022989"/>
    </source>
</evidence>
<evidence type="ECO:0000256" key="6">
    <source>
        <dbReference type="ARBA" id="ARBA00023136"/>
    </source>
</evidence>
<feature type="transmembrane region" description="Helical" evidence="8">
    <location>
        <begin position="64"/>
        <end position="87"/>
    </location>
</feature>
<feature type="transmembrane region" description="Helical" evidence="8">
    <location>
        <begin position="132"/>
        <end position="157"/>
    </location>
</feature>
<sequence>MLILLAAIFGIHIIGIILLLVATIDNAWWMTDNMSTDVWARWIQVNGVWNYTDLPTGSHYPSDYLQAVQASSVLACIFSILGIFVFVAQLFTLEKGKRFTISGIFQFLACLCIMIAASIYTDIFHRNEKFGWYGHCFILAWISFALTFISSITYFVLRKKTA</sequence>
<evidence type="ECO:0000256" key="7">
    <source>
        <dbReference type="ARBA" id="ARBA00023180"/>
    </source>
</evidence>
<keyword evidence="4 8" id="KW-0812">Transmembrane</keyword>
<keyword evidence="5 8" id="KW-1133">Transmembrane helix</keyword>
<accession>A0A672YI68</accession>
<dbReference type="InterPro" id="IPR004031">
    <property type="entry name" value="PMP22/EMP/MP20/Claudin"/>
</dbReference>
<dbReference type="AlphaFoldDB" id="A0A672YI68"/>
<keyword evidence="7" id="KW-0325">Glycoprotein</keyword>
<dbReference type="Proteomes" id="UP000472271">
    <property type="component" value="Chromosome 8"/>
</dbReference>
<proteinExistence type="inferred from homology"/>
<dbReference type="PANTHER" id="PTHR10671:SF85">
    <property type="entry name" value="EPITHELIAL MEMBRANE PROTEIN 1"/>
    <property type="match status" value="1"/>
</dbReference>
<keyword evidence="6 8" id="KW-0472">Membrane</keyword>
<feature type="transmembrane region" description="Helical" evidence="8">
    <location>
        <begin position="99"/>
        <end position="120"/>
    </location>
</feature>
<dbReference type="Gene3D" id="1.20.140.150">
    <property type="match status" value="1"/>
</dbReference>
<dbReference type="Ensembl" id="ENSSORT00005004359.1">
    <property type="protein sequence ID" value="ENSSORP00005004233.1"/>
    <property type="gene ID" value="ENSSORG00005002574.1"/>
</dbReference>
<dbReference type="GO" id="GO:0005886">
    <property type="term" value="C:plasma membrane"/>
    <property type="evidence" value="ECO:0007669"/>
    <property type="project" value="TreeGrafter"/>
</dbReference>
<dbReference type="PANTHER" id="PTHR10671">
    <property type="entry name" value="EPITHELIAL MEMBRANE PROTEIN-RELATED"/>
    <property type="match status" value="1"/>
</dbReference>
<name>A0A672YI68_9TELE</name>
<reference evidence="9" key="2">
    <citation type="submission" date="2025-08" db="UniProtKB">
        <authorList>
            <consortium name="Ensembl"/>
        </authorList>
    </citation>
    <scope>IDENTIFICATION</scope>
</reference>
<keyword evidence="10" id="KW-1185">Reference proteome</keyword>
<dbReference type="OrthoDB" id="8678517at2759"/>
<dbReference type="Pfam" id="PF00822">
    <property type="entry name" value="PMP22_Claudin"/>
    <property type="match status" value="1"/>
</dbReference>
<reference evidence="9" key="3">
    <citation type="submission" date="2025-09" db="UniProtKB">
        <authorList>
            <consortium name="Ensembl"/>
        </authorList>
    </citation>
    <scope>IDENTIFICATION</scope>
</reference>
<evidence type="ECO:0000256" key="2">
    <source>
        <dbReference type="ARBA" id="ARBA00006864"/>
    </source>
</evidence>
<comment type="subcellular location">
    <subcellularLocation>
        <location evidence="1 8">Membrane</location>
        <topology evidence="1 8">Multi-pass membrane protein</topology>
    </subcellularLocation>
</comment>
<evidence type="ECO:0000313" key="9">
    <source>
        <dbReference type="Ensembl" id="ENSSORP00005004233.1"/>
    </source>
</evidence>
<dbReference type="InterPro" id="IPR004032">
    <property type="entry name" value="PMP22_EMP_MP20"/>
</dbReference>